<dbReference type="AlphaFoldDB" id="A0A9W8CV96"/>
<feature type="transmembrane region" description="Helical" evidence="5">
    <location>
        <begin position="411"/>
        <end position="429"/>
    </location>
</feature>
<dbReference type="GO" id="GO:0005886">
    <property type="term" value="C:plasma membrane"/>
    <property type="evidence" value="ECO:0007669"/>
    <property type="project" value="TreeGrafter"/>
</dbReference>
<dbReference type="SUPFAM" id="SSF103473">
    <property type="entry name" value="MFS general substrate transporter"/>
    <property type="match status" value="1"/>
</dbReference>
<accession>A0A9W8CV96</accession>
<evidence type="ECO:0000313" key="8">
    <source>
        <dbReference type="Proteomes" id="UP001149813"/>
    </source>
</evidence>
<evidence type="ECO:0000313" key="7">
    <source>
        <dbReference type="EMBL" id="KAJ1725501.1"/>
    </source>
</evidence>
<dbReference type="GO" id="GO:0022857">
    <property type="term" value="F:transmembrane transporter activity"/>
    <property type="evidence" value="ECO:0007669"/>
    <property type="project" value="InterPro"/>
</dbReference>
<evidence type="ECO:0000256" key="2">
    <source>
        <dbReference type="ARBA" id="ARBA00022692"/>
    </source>
</evidence>
<feature type="transmembrane region" description="Helical" evidence="5">
    <location>
        <begin position="143"/>
        <end position="166"/>
    </location>
</feature>
<sequence>MTSEIATATATATPPSELAELAETQRSAHAKPDYETTLEETDDIPKTPVVKYALTMLATSLFIFVAGFDFTAVVMVLPNIGIKFSNLKSLNWVVTVYMLALAAVLPSVRKLVLILGYRASITAFTLLYIAGLLMSGATNGFRLLLAGRGIAGVGAAGCIAISLIAISETGSHKQRVSGLRVLLFVWNVASVLGLVAGSHLGMSTKSAHDGSWRWVFYLNCTLLFIALVLAVMFANAPMPRGRVSEVLARIDFVGTLLVTGAVLTLILALNFGGDLFNWASGVVITLLVLAVVLFALFVFVQAKFSREPIVSRSMFASRSSAALVAAQPFVGMAIYTPVVYIALWYHVVKDEAQSKAGEYMLAIVLTALGASAIVSAIIARTARYAPFVWLSGVLLTLGCGLLLVLKDTTSSVSPVGLMVVLGLGIGLSIEPHITALHAAMPTMPLSDCISLLLSLRLLGGTICIALFNTVMQNNLTTKLAAVVLDHALYYKYILMSVDNHDVIRLPSVPQSVRDDVTHANAEAFKSAFVCCLVFAAVTIPFLLFVRHVPLSAKLRNM</sequence>
<evidence type="ECO:0000259" key="6">
    <source>
        <dbReference type="PROSITE" id="PS50850"/>
    </source>
</evidence>
<keyword evidence="2 5" id="KW-0812">Transmembrane</keyword>
<dbReference type="Pfam" id="PF07690">
    <property type="entry name" value="MFS_1"/>
    <property type="match status" value="1"/>
</dbReference>
<feature type="transmembrane region" description="Helical" evidence="5">
    <location>
        <begin position="275"/>
        <end position="300"/>
    </location>
</feature>
<gene>
    <name evidence="7" type="ORF">LPJ53_000316</name>
</gene>
<evidence type="ECO:0000256" key="3">
    <source>
        <dbReference type="ARBA" id="ARBA00022989"/>
    </source>
</evidence>
<dbReference type="InterPro" id="IPR011701">
    <property type="entry name" value="MFS"/>
</dbReference>
<dbReference type="PANTHER" id="PTHR23501">
    <property type="entry name" value="MAJOR FACILITATOR SUPERFAMILY"/>
    <property type="match status" value="1"/>
</dbReference>
<dbReference type="Gene3D" id="1.20.1250.20">
    <property type="entry name" value="MFS general substrate transporter like domains"/>
    <property type="match status" value="1"/>
</dbReference>
<protein>
    <recommendedName>
        <fullName evidence="6">Major facilitator superfamily (MFS) profile domain-containing protein</fullName>
    </recommendedName>
</protein>
<dbReference type="InterPro" id="IPR036259">
    <property type="entry name" value="MFS_trans_sf"/>
</dbReference>
<feature type="transmembrane region" description="Helical" evidence="5">
    <location>
        <begin position="115"/>
        <end position="137"/>
    </location>
</feature>
<feature type="transmembrane region" description="Helical" evidence="5">
    <location>
        <begin position="321"/>
        <end position="347"/>
    </location>
</feature>
<reference evidence="7" key="1">
    <citation type="submission" date="2022-07" db="EMBL/GenBank/DDBJ databases">
        <title>Phylogenomic reconstructions and comparative analyses of Kickxellomycotina fungi.</title>
        <authorList>
            <person name="Reynolds N.K."/>
            <person name="Stajich J.E."/>
            <person name="Barry K."/>
            <person name="Grigoriev I.V."/>
            <person name="Crous P."/>
            <person name="Smith M.E."/>
        </authorList>
    </citation>
    <scope>NUCLEOTIDE SEQUENCE</scope>
    <source>
        <strain evidence="7">NBRC 32514</strain>
    </source>
</reference>
<evidence type="ECO:0000256" key="4">
    <source>
        <dbReference type="ARBA" id="ARBA00023136"/>
    </source>
</evidence>
<feature type="transmembrane region" description="Helical" evidence="5">
    <location>
        <begin position="449"/>
        <end position="467"/>
    </location>
</feature>
<feature type="transmembrane region" description="Helical" evidence="5">
    <location>
        <begin position="214"/>
        <end position="234"/>
    </location>
</feature>
<feature type="domain" description="Major facilitator superfamily (MFS) profile" evidence="6">
    <location>
        <begin position="55"/>
        <end position="553"/>
    </location>
</feature>
<keyword evidence="3 5" id="KW-1133">Transmembrane helix</keyword>
<feature type="transmembrane region" description="Helical" evidence="5">
    <location>
        <begin position="523"/>
        <end position="545"/>
    </location>
</feature>
<dbReference type="OrthoDB" id="10021397at2759"/>
<proteinExistence type="predicted"/>
<feature type="transmembrane region" description="Helical" evidence="5">
    <location>
        <begin position="52"/>
        <end position="77"/>
    </location>
</feature>
<comment type="subcellular location">
    <subcellularLocation>
        <location evidence="1">Membrane</location>
        <topology evidence="1">Multi-pass membrane protein</topology>
    </subcellularLocation>
</comment>
<feature type="transmembrane region" description="Helical" evidence="5">
    <location>
        <begin position="178"/>
        <end position="202"/>
    </location>
</feature>
<comment type="caution">
    <text evidence="7">The sequence shown here is derived from an EMBL/GenBank/DDBJ whole genome shotgun (WGS) entry which is preliminary data.</text>
</comment>
<dbReference type="InterPro" id="IPR020846">
    <property type="entry name" value="MFS_dom"/>
</dbReference>
<keyword evidence="4 5" id="KW-0472">Membrane</keyword>
<dbReference type="Proteomes" id="UP001149813">
    <property type="component" value="Unassembled WGS sequence"/>
</dbReference>
<evidence type="ECO:0000256" key="1">
    <source>
        <dbReference type="ARBA" id="ARBA00004141"/>
    </source>
</evidence>
<feature type="transmembrane region" description="Helical" evidence="5">
    <location>
        <begin position="89"/>
        <end position="108"/>
    </location>
</feature>
<feature type="transmembrane region" description="Helical" evidence="5">
    <location>
        <begin position="386"/>
        <end position="405"/>
    </location>
</feature>
<keyword evidence="8" id="KW-1185">Reference proteome</keyword>
<organism evidence="7 8">
    <name type="scientific">Coemansia erecta</name>
    <dbReference type="NCBI Taxonomy" id="147472"/>
    <lineage>
        <taxon>Eukaryota</taxon>
        <taxon>Fungi</taxon>
        <taxon>Fungi incertae sedis</taxon>
        <taxon>Zoopagomycota</taxon>
        <taxon>Kickxellomycotina</taxon>
        <taxon>Kickxellomycetes</taxon>
        <taxon>Kickxellales</taxon>
        <taxon>Kickxellaceae</taxon>
        <taxon>Coemansia</taxon>
    </lineage>
</organism>
<evidence type="ECO:0000256" key="5">
    <source>
        <dbReference type="SAM" id="Phobius"/>
    </source>
</evidence>
<name>A0A9W8CV96_9FUNG</name>
<feature type="transmembrane region" description="Helical" evidence="5">
    <location>
        <begin position="359"/>
        <end position="379"/>
    </location>
</feature>
<dbReference type="EMBL" id="JANBOJ010000004">
    <property type="protein sequence ID" value="KAJ1725501.1"/>
    <property type="molecule type" value="Genomic_DNA"/>
</dbReference>
<dbReference type="PROSITE" id="PS50850">
    <property type="entry name" value="MFS"/>
    <property type="match status" value="1"/>
</dbReference>
<dbReference type="PANTHER" id="PTHR23501:SF109">
    <property type="entry name" value="MAJOR FACILITATOR SUPERFAMILY (MFS) PROFILE DOMAIN-CONTAINING PROTEIN-RELATED"/>
    <property type="match status" value="1"/>
</dbReference>
<feature type="transmembrane region" description="Helical" evidence="5">
    <location>
        <begin position="246"/>
        <end position="269"/>
    </location>
</feature>